<protein>
    <recommendedName>
        <fullName evidence="2">non-specific serine/threonine protein kinase</fullName>
        <ecNumber evidence="2">2.7.11.1</ecNumber>
    </recommendedName>
</protein>
<keyword evidence="6" id="KW-0547">Nucleotide-binding</keyword>
<evidence type="ECO:0000256" key="2">
    <source>
        <dbReference type="ARBA" id="ARBA00012513"/>
    </source>
</evidence>
<organism evidence="13 14">
    <name type="scientific">Methanocaldococcus villosus KIN24-T80</name>
    <dbReference type="NCBI Taxonomy" id="1069083"/>
    <lineage>
        <taxon>Archaea</taxon>
        <taxon>Methanobacteriati</taxon>
        <taxon>Methanobacteriota</taxon>
        <taxon>Methanomada group</taxon>
        <taxon>Methanococci</taxon>
        <taxon>Methanococcales</taxon>
        <taxon>Methanocaldococcaceae</taxon>
        <taxon>Methanocaldococcus</taxon>
    </lineage>
</organism>
<comment type="catalytic activity">
    <reaction evidence="11">
        <text>L-seryl-[protein] + ATP = O-phospho-L-seryl-[protein] + ADP + H(+)</text>
        <dbReference type="Rhea" id="RHEA:17989"/>
        <dbReference type="Rhea" id="RHEA-COMP:9863"/>
        <dbReference type="Rhea" id="RHEA-COMP:11604"/>
        <dbReference type="ChEBI" id="CHEBI:15378"/>
        <dbReference type="ChEBI" id="CHEBI:29999"/>
        <dbReference type="ChEBI" id="CHEBI:30616"/>
        <dbReference type="ChEBI" id="CHEBI:83421"/>
        <dbReference type="ChEBI" id="CHEBI:456216"/>
        <dbReference type="EC" id="2.7.11.1"/>
    </reaction>
</comment>
<comment type="similarity">
    <text evidence="1">Belongs to the protein kinase superfamily. RIO-type Ser/Thr kinase family.</text>
</comment>
<dbReference type="STRING" id="1069083.GCA_000371805_00137"/>
<dbReference type="GO" id="GO:0004674">
    <property type="term" value="F:protein serine/threonine kinase activity"/>
    <property type="evidence" value="ECO:0007669"/>
    <property type="project" value="UniProtKB-KW"/>
</dbReference>
<comment type="catalytic activity">
    <reaction evidence="10">
        <text>L-threonyl-[protein] + ATP = O-phospho-L-threonyl-[protein] + ADP + H(+)</text>
        <dbReference type="Rhea" id="RHEA:46608"/>
        <dbReference type="Rhea" id="RHEA-COMP:11060"/>
        <dbReference type="Rhea" id="RHEA-COMP:11605"/>
        <dbReference type="ChEBI" id="CHEBI:15378"/>
        <dbReference type="ChEBI" id="CHEBI:30013"/>
        <dbReference type="ChEBI" id="CHEBI:30616"/>
        <dbReference type="ChEBI" id="CHEBI:61977"/>
        <dbReference type="ChEBI" id="CHEBI:456216"/>
        <dbReference type="EC" id="2.7.11.1"/>
    </reaction>
</comment>
<keyword evidence="3" id="KW-0723">Serine/threonine-protein kinase</keyword>
<reference evidence="13 14" key="1">
    <citation type="journal article" date="2013" name="Genome Announc.">
        <title>Draft Genome Sequence of a Highly Flagellated, Fast-Swimming Archaeon, Methanocaldococcus villosus Strain KIN24-T80 (DSM 22612).</title>
        <authorList>
            <person name="Thennarasu S."/>
            <person name="Polireddy D."/>
            <person name="Antony A."/>
            <person name="Yada M.R."/>
            <person name="Algarawi S."/>
            <person name="Sivakumar N."/>
        </authorList>
    </citation>
    <scope>NUCLEOTIDE SEQUENCE [LARGE SCALE GENOMIC DNA]</scope>
    <source>
        <strain evidence="13 14">KIN24-T80</strain>
    </source>
</reference>
<keyword evidence="4" id="KW-0808">Transferase</keyword>
<evidence type="ECO:0000256" key="11">
    <source>
        <dbReference type="ARBA" id="ARBA00048679"/>
    </source>
</evidence>
<dbReference type="GO" id="GO:0005524">
    <property type="term" value="F:ATP binding"/>
    <property type="evidence" value="ECO:0007669"/>
    <property type="project" value="UniProtKB-KW"/>
</dbReference>
<keyword evidence="8" id="KW-0067">ATP-binding</keyword>
<dbReference type="InterPro" id="IPR018935">
    <property type="entry name" value="RIO_kinase_CS"/>
</dbReference>
<keyword evidence="14" id="KW-1185">Reference proteome</keyword>
<proteinExistence type="inferred from homology"/>
<dbReference type="PANTHER" id="PTHR45723">
    <property type="entry name" value="SERINE/THREONINE-PROTEIN KINASE RIO1"/>
    <property type="match status" value="1"/>
</dbReference>
<dbReference type="OrthoDB" id="31344at2157"/>
<dbReference type="InterPro" id="IPR051272">
    <property type="entry name" value="RIO-type_Ser/Thr_kinase"/>
</dbReference>
<evidence type="ECO:0000256" key="6">
    <source>
        <dbReference type="ARBA" id="ARBA00022741"/>
    </source>
</evidence>
<comment type="caution">
    <text evidence="13">The sequence shown here is derived from an EMBL/GenBank/DDBJ whole genome shotgun (WGS) entry which is preliminary data.</text>
</comment>
<evidence type="ECO:0000313" key="14">
    <source>
        <dbReference type="Proteomes" id="UP000053695"/>
    </source>
</evidence>
<feature type="domain" description="RIO kinase" evidence="12">
    <location>
        <begin position="39"/>
        <end position="266"/>
    </location>
</feature>
<evidence type="ECO:0000256" key="3">
    <source>
        <dbReference type="ARBA" id="ARBA00022527"/>
    </source>
</evidence>
<dbReference type="SUPFAM" id="SSF56112">
    <property type="entry name" value="Protein kinase-like (PK-like)"/>
    <property type="match status" value="1"/>
</dbReference>
<evidence type="ECO:0000256" key="5">
    <source>
        <dbReference type="ARBA" id="ARBA00022723"/>
    </source>
</evidence>
<keyword evidence="7" id="KW-0418">Kinase</keyword>
<dbReference type="AlphaFoldDB" id="N6VQV8"/>
<accession>N6VQV8</accession>
<evidence type="ECO:0000256" key="1">
    <source>
        <dbReference type="ARBA" id="ARBA00009196"/>
    </source>
</evidence>
<sequence>MSCYKKGESIDYEKYLSNKEEFELDKEYQKEILERERKFLEELKTANEVFDKRTLMILFSILAGKHLSEYIGVINSGKEAVVLKARKGHLYRAVKIYRVATCDFKTMLKYLQGDPRLHIKRSSRRAIVNAWVEKEFRNLKRASSIINAPKARLRRENVLVMDFIGVRGDPAPKLKEVEIDWENAFKTVKDFMIKLYEEELVHGDLSEYNILVKEDEIYFIDFSQSVITQHPLANALLIRDCINICNFFKKKGINCNYKDLYKEITGKEINPIDEAMIKTL</sequence>
<dbReference type="InterPro" id="IPR011009">
    <property type="entry name" value="Kinase-like_dom_sf"/>
</dbReference>
<dbReference type="InterPro" id="IPR000687">
    <property type="entry name" value="RIO_kinase"/>
</dbReference>
<name>N6VQV8_9EURY</name>
<evidence type="ECO:0000256" key="8">
    <source>
        <dbReference type="ARBA" id="ARBA00022840"/>
    </source>
</evidence>
<dbReference type="SMART" id="SM00090">
    <property type="entry name" value="RIO"/>
    <property type="match status" value="1"/>
</dbReference>
<evidence type="ECO:0000256" key="9">
    <source>
        <dbReference type="ARBA" id="ARBA00022842"/>
    </source>
</evidence>
<dbReference type="Gene3D" id="3.30.200.20">
    <property type="entry name" value="Phosphorylase Kinase, domain 1"/>
    <property type="match status" value="1"/>
</dbReference>
<dbReference type="Gene3D" id="1.10.510.10">
    <property type="entry name" value="Transferase(Phosphotransferase) domain 1"/>
    <property type="match status" value="1"/>
</dbReference>
<dbReference type="GO" id="GO:0046872">
    <property type="term" value="F:metal ion binding"/>
    <property type="evidence" value="ECO:0007669"/>
    <property type="project" value="UniProtKB-KW"/>
</dbReference>
<dbReference type="Proteomes" id="UP000053695">
    <property type="component" value="Unassembled WGS sequence"/>
</dbReference>
<dbReference type="EMBL" id="APMM01000018">
    <property type="protein sequence ID" value="ENN96285.1"/>
    <property type="molecule type" value="Genomic_DNA"/>
</dbReference>
<gene>
    <name evidence="13" type="ORF">J422_02949</name>
</gene>
<evidence type="ECO:0000256" key="10">
    <source>
        <dbReference type="ARBA" id="ARBA00047899"/>
    </source>
</evidence>
<dbReference type="InterPro" id="IPR018934">
    <property type="entry name" value="RIO_dom"/>
</dbReference>
<dbReference type="PATRIC" id="fig|1069083.5.peg.578"/>
<dbReference type="PROSITE" id="PS01245">
    <property type="entry name" value="RIO1"/>
    <property type="match status" value="1"/>
</dbReference>
<dbReference type="PROSITE" id="PS00109">
    <property type="entry name" value="PROTEIN_KINASE_TYR"/>
    <property type="match status" value="1"/>
</dbReference>
<dbReference type="EC" id="2.7.11.1" evidence="2"/>
<dbReference type="CDD" id="cd05145">
    <property type="entry name" value="RIO1_like"/>
    <property type="match status" value="1"/>
</dbReference>
<evidence type="ECO:0000313" key="13">
    <source>
        <dbReference type="EMBL" id="ENN96285.1"/>
    </source>
</evidence>
<dbReference type="RefSeq" id="WP_004590736.1">
    <property type="nucleotide sequence ID" value="NZ_APMM01000018.1"/>
</dbReference>
<dbReference type="InterPro" id="IPR008266">
    <property type="entry name" value="Tyr_kinase_AS"/>
</dbReference>
<dbReference type="Pfam" id="PF01163">
    <property type="entry name" value="RIO1"/>
    <property type="match status" value="1"/>
</dbReference>
<evidence type="ECO:0000256" key="7">
    <source>
        <dbReference type="ARBA" id="ARBA00022777"/>
    </source>
</evidence>
<evidence type="ECO:0000259" key="12">
    <source>
        <dbReference type="SMART" id="SM00090"/>
    </source>
</evidence>
<keyword evidence="9" id="KW-0460">Magnesium</keyword>
<evidence type="ECO:0000256" key="4">
    <source>
        <dbReference type="ARBA" id="ARBA00022679"/>
    </source>
</evidence>
<keyword evidence="5" id="KW-0479">Metal-binding</keyword>